<dbReference type="Pfam" id="PF00665">
    <property type="entry name" value="rve"/>
    <property type="match status" value="1"/>
</dbReference>
<feature type="compositionally biased region" description="Pro residues" evidence="3">
    <location>
        <begin position="648"/>
        <end position="658"/>
    </location>
</feature>
<dbReference type="InterPro" id="IPR001584">
    <property type="entry name" value="Integrase_cat-core"/>
</dbReference>
<dbReference type="Pfam" id="PF13976">
    <property type="entry name" value="gag_pre-integrs"/>
    <property type="match status" value="1"/>
</dbReference>
<dbReference type="Pfam" id="PF07727">
    <property type="entry name" value="RVT_2"/>
    <property type="match status" value="1"/>
</dbReference>
<dbReference type="InterPro" id="IPR057670">
    <property type="entry name" value="SH3_retrovirus"/>
</dbReference>
<dbReference type="GO" id="GO:0046872">
    <property type="term" value="F:metal ion binding"/>
    <property type="evidence" value="ECO:0007669"/>
    <property type="project" value="UniProtKB-KW"/>
</dbReference>
<keyword evidence="4" id="KW-0472">Membrane</keyword>
<dbReference type="InterPro" id="IPR036397">
    <property type="entry name" value="RNaseH_sf"/>
</dbReference>
<evidence type="ECO:0000256" key="3">
    <source>
        <dbReference type="SAM" id="MobiDB-lite"/>
    </source>
</evidence>
<keyword evidence="2" id="KW-0378">Hydrolase</keyword>
<feature type="domain" description="Integrase catalytic" evidence="5">
    <location>
        <begin position="350"/>
        <end position="530"/>
    </location>
</feature>
<evidence type="ECO:0000256" key="2">
    <source>
        <dbReference type="ARBA" id="ARBA00022801"/>
    </source>
</evidence>
<dbReference type="Pfam" id="PF25597">
    <property type="entry name" value="SH3_retrovirus"/>
    <property type="match status" value="1"/>
</dbReference>
<organism evidence="6">
    <name type="scientific">Sesamum radiatum</name>
    <name type="common">Black benniseed</name>
    <dbReference type="NCBI Taxonomy" id="300843"/>
    <lineage>
        <taxon>Eukaryota</taxon>
        <taxon>Viridiplantae</taxon>
        <taxon>Streptophyta</taxon>
        <taxon>Embryophyta</taxon>
        <taxon>Tracheophyta</taxon>
        <taxon>Spermatophyta</taxon>
        <taxon>Magnoliopsida</taxon>
        <taxon>eudicotyledons</taxon>
        <taxon>Gunneridae</taxon>
        <taxon>Pentapetalae</taxon>
        <taxon>asterids</taxon>
        <taxon>lamiids</taxon>
        <taxon>Lamiales</taxon>
        <taxon>Pedaliaceae</taxon>
        <taxon>Sesamum</taxon>
    </lineage>
</organism>
<dbReference type="InterPro" id="IPR025724">
    <property type="entry name" value="GAG-pre-integrase_dom"/>
</dbReference>
<dbReference type="PROSITE" id="PS50994">
    <property type="entry name" value="INTEGRASE"/>
    <property type="match status" value="1"/>
</dbReference>
<sequence>MTWLLNSMQESVSANILFLTTAKDMWDTLHDMYSHEKNISRVFELYEKLFSLKQDGRSVSDYFASLKGTADEILLYHTLSCDAQTRKNQWEDFLVAKFLFGLDTNLSMVRDHLLASDSVPTLSNALSLCGRGRSSSRGRRSRGRGPTNSTPSRYCTHCSRTNHIVEKCWIKHGKPEWANLVHINGETALEPSTPQSEAVALTREEYEQLLHRPIANSATPAITFSPGAFATSHVQPTNHLTLTDVVFALKFPVNLLSVSQLTQKHNCSVTFFPSYCVFQDLQTRRTIGGGHERGGLYFLDTSAPVDVRAMSAFVSPLQWHCRFGHPSLPSLKKILPIKSPRLQCESCELGKHHPANFPPRNDKCSPSAFTLVHFNIWGPCRFESIGGFRYFLIFVDDYSRMTWVYLLKNRSQVPTIIASFHNEIQTQISVNIRILRTDNALEFVQKSVSNFCHSKGILHQTSYPYTSQQNGVAKRKHRHLLDVARTIMSHMNVPKSFWRDAILIACYLINRMPSSVLSGDTPCSCLFPNKPLFGLTPRVFGCMCFVHLHSPNIDKLSPRSVKCIFLGYSRTQKEYWCYDPQSNRLFTSADVTFFETAAYYTPNFSQTIPTPSLPLPVPALPIPPHTEKPPRPLQVYSRRTRSTTTMPPELPDLPPAAAPAPTVASDTDLPIALRKGKRSCTAHPLAHSLSYQYLSPTYHAFSASLSSVSILNTYCEALRHPAWKMAMDDEMSALISRGTWELVEPPPDADVVACRWVFTLTFRADGTLDRYKARLVAKGFSQTYRVDYFETFSPVARLNSIRVLFSLEVNVNWPMYQMDIKNAFLYGDLHETVYMEQPPGYVAQGERQCMICKLQKAIYGLKQSPRAWVDKFSRIIGEFGFSRCQADHSVFVQTTGSGMVILAVYVDDILITGSDAVGIKEAKTYLQKHFVTKNLGGQGISWELKSLIASMESLCLRENMLVISFKKQVYSALNRWTLPWILILISGMMMVIYLEDKTKCRRLVGKLIYLTVTRPDISFAVGLVSQFMDKPRSVHWEAALRILKYIKASPGKGLLFKRHGHVKIEAYSDAYYAGSKDDRKSTSGYCTYVGGNLVTWRCKKQTTVARSSAEVEYRAMAHTTSEVL</sequence>
<dbReference type="GO" id="GO:0015074">
    <property type="term" value="P:DNA integration"/>
    <property type="evidence" value="ECO:0007669"/>
    <property type="project" value="InterPro"/>
</dbReference>
<evidence type="ECO:0000256" key="1">
    <source>
        <dbReference type="ARBA" id="ARBA00022723"/>
    </source>
</evidence>
<dbReference type="InterPro" id="IPR012337">
    <property type="entry name" value="RNaseH-like_sf"/>
</dbReference>
<dbReference type="InterPro" id="IPR013103">
    <property type="entry name" value="RVT_2"/>
</dbReference>
<evidence type="ECO:0000259" key="5">
    <source>
        <dbReference type="PROSITE" id="PS50994"/>
    </source>
</evidence>
<dbReference type="PANTHER" id="PTHR42648:SF22">
    <property type="entry name" value="REVERSE TRANSCRIPTASE TY1_COPIA-TYPE DOMAIN-CONTAINING PROTEIN"/>
    <property type="match status" value="1"/>
</dbReference>
<reference evidence="6" key="1">
    <citation type="submission" date="2020-06" db="EMBL/GenBank/DDBJ databases">
        <authorList>
            <person name="Li T."/>
            <person name="Hu X."/>
            <person name="Zhang T."/>
            <person name="Song X."/>
            <person name="Zhang H."/>
            <person name="Dai N."/>
            <person name="Sheng W."/>
            <person name="Hou X."/>
            <person name="Wei L."/>
        </authorList>
    </citation>
    <scope>NUCLEOTIDE SEQUENCE</scope>
    <source>
        <strain evidence="6">G02</strain>
        <tissue evidence="6">Leaf</tissue>
    </source>
</reference>
<gene>
    <name evidence="6" type="ORF">Sradi_2369400</name>
</gene>
<comment type="caution">
    <text evidence="6">The sequence shown here is derived from an EMBL/GenBank/DDBJ whole genome shotgun (WGS) entry which is preliminary data.</text>
</comment>
<keyword evidence="4" id="KW-0812">Transmembrane</keyword>
<feature type="region of interest" description="Disordered" evidence="3">
    <location>
        <begin position="640"/>
        <end position="663"/>
    </location>
</feature>
<feature type="compositionally biased region" description="Basic residues" evidence="3">
    <location>
        <begin position="134"/>
        <end position="143"/>
    </location>
</feature>
<dbReference type="GO" id="GO:0016787">
    <property type="term" value="F:hydrolase activity"/>
    <property type="evidence" value="ECO:0007669"/>
    <property type="project" value="UniProtKB-KW"/>
</dbReference>
<dbReference type="Pfam" id="PF14223">
    <property type="entry name" value="Retrotran_gag_2"/>
    <property type="match status" value="1"/>
</dbReference>
<reference evidence="6" key="2">
    <citation type="journal article" date="2024" name="Plant">
        <title>Genomic evolution and insights into agronomic trait innovations of Sesamum species.</title>
        <authorList>
            <person name="Miao H."/>
            <person name="Wang L."/>
            <person name="Qu L."/>
            <person name="Liu H."/>
            <person name="Sun Y."/>
            <person name="Le M."/>
            <person name="Wang Q."/>
            <person name="Wei S."/>
            <person name="Zheng Y."/>
            <person name="Lin W."/>
            <person name="Duan Y."/>
            <person name="Cao H."/>
            <person name="Xiong S."/>
            <person name="Wang X."/>
            <person name="Wei L."/>
            <person name="Li C."/>
            <person name="Ma Q."/>
            <person name="Ju M."/>
            <person name="Zhao R."/>
            <person name="Li G."/>
            <person name="Mu C."/>
            <person name="Tian Q."/>
            <person name="Mei H."/>
            <person name="Zhang T."/>
            <person name="Gao T."/>
            <person name="Zhang H."/>
        </authorList>
    </citation>
    <scope>NUCLEOTIDE SEQUENCE</scope>
    <source>
        <strain evidence="6">G02</strain>
    </source>
</reference>
<dbReference type="PANTHER" id="PTHR42648">
    <property type="entry name" value="TRANSPOSASE, PUTATIVE-RELATED"/>
    <property type="match status" value="1"/>
</dbReference>
<dbReference type="InterPro" id="IPR043502">
    <property type="entry name" value="DNA/RNA_pol_sf"/>
</dbReference>
<dbReference type="CDD" id="cd09272">
    <property type="entry name" value="RNase_HI_RT_Ty1"/>
    <property type="match status" value="1"/>
</dbReference>
<feature type="transmembrane region" description="Helical" evidence="4">
    <location>
        <begin position="976"/>
        <end position="994"/>
    </location>
</feature>
<proteinExistence type="predicted"/>
<keyword evidence="4" id="KW-1133">Transmembrane helix</keyword>
<evidence type="ECO:0000313" key="6">
    <source>
        <dbReference type="EMBL" id="KAL0400261.1"/>
    </source>
</evidence>
<dbReference type="AlphaFoldDB" id="A0AAW2T9F0"/>
<accession>A0AAW2T9F0</accession>
<dbReference type="SUPFAM" id="SSF56672">
    <property type="entry name" value="DNA/RNA polymerases"/>
    <property type="match status" value="1"/>
</dbReference>
<evidence type="ECO:0000256" key="4">
    <source>
        <dbReference type="SAM" id="Phobius"/>
    </source>
</evidence>
<feature type="region of interest" description="Disordered" evidence="3">
    <location>
        <begin position="128"/>
        <end position="152"/>
    </location>
</feature>
<name>A0AAW2T9F0_SESRA</name>
<dbReference type="Gene3D" id="3.30.420.10">
    <property type="entry name" value="Ribonuclease H-like superfamily/Ribonuclease H"/>
    <property type="match status" value="1"/>
</dbReference>
<dbReference type="EMBL" id="JACGWJ010000009">
    <property type="protein sequence ID" value="KAL0400261.1"/>
    <property type="molecule type" value="Genomic_DNA"/>
</dbReference>
<dbReference type="InterPro" id="IPR039537">
    <property type="entry name" value="Retrotran_Ty1/copia-like"/>
</dbReference>
<keyword evidence="1" id="KW-0479">Metal-binding</keyword>
<dbReference type="SUPFAM" id="SSF53098">
    <property type="entry name" value="Ribonuclease H-like"/>
    <property type="match status" value="1"/>
</dbReference>
<protein>
    <submittedName>
        <fullName evidence="6">Retrovirus-related Pol polyprotein from transposon RE2</fullName>
    </submittedName>
</protein>
<dbReference type="GO" id="GO:0003676">
    <property type="term" value="F:nucleic acid binding"/>
    <property type="evidence" value="ECO:0007669"/>
    <property type="project" value="InterPro"/>
</dbReference>